<dbReference type="AlphaFoldDB" id="A0A392T1A7"/>
<sequence length="64" mass="7146">MFGDEKIFMSGDAHGDLLQVLPTSCGLLFLDVASLTRLWSRVFFVLDEPLEVSVANQNFNSILQ</sequence>
<evidence type="ECO:0000313" key="1">
    <source>
        <dbReference type="EMBL" id="MCI53940.1"/>
    </source>
</evidence>
<evidence type="ECO:0000313" key="2">
    <source>
        <dbReference type="Proteomes" id="UP000265520"/>
    </source>
</evidence>
<organism evidence="1 2">
    <name type="scientific">Trifolium medium</name>
    <dbReference type="NCBI Taxonomy" id="97028"/>
    <lineage>
        <taxon>Eukaryota</taxon>
        <taxon>Viridiplantae</taxon>
        <taxon>Streptophyta</taxon>
        <taxon>Embryophyta</taxon>
        <taxon>Tracheophyta</taxon>
        <taxon>Spermatophyta</taxon>
        <taxon>Magnoliopsida</taxon>
        <taxon>eudicotyledons</taxon>
        <taxon>Gunneridae</taxon>
        <taxon>Pentapetalae</taxon>
        <taxon>rosids</taxon>
        <taxon>fabids</taxon>
        <taxon>Fabales</taxon>
        <taxon>Fabaceae</taxon>
        <taxon>Papilionoideae</taxon>
        <taxon>50 kb inversion clade</taxon>
        <taxon>NPAAA clade</taxon>
        <taxon>Hologalegina</taxon>
        <taxon>IRL clade</taxon>
        <taxon>Trifolieae</taxon>
        <taxon>Trifolium</taxon>
    </lineage>
</organism>
<accession>A0A392T1A7</accession>
<comment type="caution">
    <text evidence="1">The sequence shown here is derived from an EMBL/GenBank/DDBJ whole genome shotgun (WGS) entry which is preliminary data.</text>
</comment>
<protein>
    <submittedName>
        <fullName evidence="1">Uncharacterized protein</fullName>
    </submittedName>
</protein>
<proteinExistence type="predicted"/>
<dbReference type="Proteomes" id="UP000265520">
    <property type="component" value="Unassembled WGS sequence"/>
</dbReference>
<feature type="non-terminal residue" evidence="1">
    <location>
        <position position="64"/>
    </location>
</feature>
<reference evidence="1 2" key="1">
    <citation type="journal article" date="2018" name="Front. Plant Sci.">
        <title>Red Clover (Trifolium pratense) and Zigzag Clover (T. medium) - A Picture of Genomic Similarities and Differences.</title>
        <authorList>
            <person name="Dluhosova J."/>
            <person name="Istvanek J."/>
            <person name="Nedelnik J."/>
            <person name="Repkova J."/>
        </authorList>
    </citation>
    <scope>NUCLEOTIDE SEQUENCE [LARGE SCALE GENOMIC DNA]</scope>
    <source>
        <strain evidence="2">cv. 10/8</strain>
        <tissue evidence="1">Leaf</tissue>
    </source>
</reference>
<keyword evidence="2" id="KW-1185">Reference proteome</keyword>
<dbReference type="EMBL" id="LXQA010471489">
    <property type="protein sequence ID" value="MCI53940.1"/>
    <property type="molecule type" value="Genomic_DNA"/>
</dbReference>
<name>A0A392T1A7_9FABA</name>